<gene>
    <name evidence="1" type="ORF">HNQ93_000772</name>
</gene>
<name>A0A7W9SXW9_9BACT</name>
<sequence>MLANYKPVQGRFNVIDSFAIPRRNEFYLIGQIAEGTIQEGWYAHISLNGSLALSIRIERIEYALMKARDEYPVLVIAANDEEVDLLLSLSIGSEPIMISTEGPE</sequence>
<evidence type="ECO:0000313" key="1">
    <source>
        <dbReference type="EMBL" id="MBB6057942.1"/>
    </source>
</evidence>
<dbReference type="RefSeq" id="WP_183401873.1">
    <property type="nucleotide sequence ID" value="NZ_JACHGG010000001.1"/>
</dbReference>
<protein>
    <submittedName>
        <fullName evidence="1">Uncharacterized protein</fullName>
    </submittedName>
</protein>
<comment type="caution">
    <text evidence="1">The sequence shown here is derived from an EMBL/GenBank/DDBJ whole genome shotgun (WGS) entry which is preliminary data.</text>
</comment>
<organism evidence="1 2">
    <name type="scientific">Hymenobacter luteus</name>
    <dbReference type="NCBI Taxonomy" id="1411122"/>
    <lineage>
        <taxon>Bacteria</taxon>
        <taxon>Pseudomonadati</taxon>
        <taxon>Bacteroidota</taxon>
        <taxon>Cytophagia</taxon>
        <taxon>Cytophagales</taxon>
        <taxon>Hymenobacteraceae</taxon>
        <taxon>Hymenobacter</taxon>
    </lineage>
</organism>
<proteinExistence type="predicted"/>
<dbReference type="EMBL" id="JACHGG010000001">
    <property type="protein sequence ID" value="MBB6057942.1"/>
    <property type="molecule type" value="Genomic_DNA"/>
</dbReference>
<dbReference type="AlphaFoldDB" id="A0A7W9SXW9"/>
<dbReference type="Proteomes" id="UP000532746">
    <property type="component" value="Unassembled WGS sequence"/>
</dbReference>
<reference evidence="1 2" key="1">
    <citation type="submission" date="2020-08" db="EMBL/GenBank/DDBJ databases">
        <title>Genomic Encyclopedia of Type Strains, Phase IV (KMG-IV): sequencing the most valuable type-strain genomes for metagenomic binning, comparative biology and taxonomic classification.</title>
        <authorList>
            <person name="Goeker M."/>
        </authorList>
    </citation>
    <scope>NUCLEOTIDE SEQUENCE [LARGE SCALE GENOMIC DNA]</scope>
    <source>
        <strain evidence="1 2">DSM 26718</strain>
    </source>
</reference>
<evidence type="ECO:0000313" key="2">
    <source>
        <dbReference type="Proteomes" id="UP000532746"/>
    </source>
</evidence>
<accession>A0A7W9SXW9</accession>
<keyword evidence="2" id="KW-1185">Reference proteome</keyword>